<dbReference type="EMBL" id="MT142688">
    <property type="protein sequence ID" value="QJA87203.1"/>
    <property type="molecule type" value="Genomic_DNA"/>
</dbReference>
<evidence type="ECO:0000313" key="1">
    <source>
        <dbReference type="EMBL" id="QJA51443.1"/>
    </source>
</evidence>
<evidence type="ECO:0000313" key="2">
    <source>
        <dbReference type="EMBL" id="QJA80847.1"/>
    </source>
</evidence>
<accession>A0A6H1ZU39</accession>
<proteinExistence type="predicted"/>
<organism evidence="1">
    <name type="scientific">viral metagenome</name>
    <dbReference type="NCBI Taxonomy" id="1070528"/>
    <lineage>
        <taxon>unclassified sequences</taxon>
        <taxon>metagenomes</taxon>
        <taxon>organismal metagenomes</taxon>
    </lineage>
</organism>
<dbReference type="EMBL" id="MT144263">
    <property type="protein sequence ID" value="QJA51443.1"/>
    <property type="molecule type" value="Genomic_DNA"/>
</dbReference>
<sequence>MDINNLLSNKLLLQYLSGAGAAISAGQPAAPALNQVTQQNISTQNFAKLLAQVMGGKKVPEGTKMSIDHKGFKFEGPRNILGGTAENTALAQEGAQLPGGSGIDWQSKLNPFR</sequence>
<gene>
    <name evidence="2" type="ORF">MM415A00630_0009</name>
    <name evidence="3" type="ORF">MM415B03032_0003</name>
    <name evidence="1" type="ORF">TM448A02122_0008</name>
</gene>
<reference evidence="1" key="1">
    <citation type="submission" date="2020-03" db="EMBL/GenBank/DDBJ databases">
        <title>The deep terrestrial virosphere.</title>
        <authorList>
            <person name="Holmfeldt K."/>
            <person name="Nilsson E."/>
            <person name="Simone D."/>
            <person name="Lopez-Fernandez M."/>
            <person name="Wu X."/>
            <person name="de Brujin I."/>
            <person name="Lundin D."/>
            <person name="Andersson A."/>
            <person name="Bertilsson S."/>
            <person name="Dopson M."/>
        </authorList>
    </citation>
    <scope>NUCLEOTIDE SEQUENCE</scope>
    <source>
        <strain evidence="2">MM415A00630</strain>
        <strain evidence="3">MM415B03032</strain>
        <strain evidence="1">TM448A02122</strain>
    </source>
</reference>
<evidence type="ECO:0000313" key="3">
    <source>
        <dbReference type="EMBL" id="QJA87203.1"/>
    </source>
</evidence>
<dbReference type="EMBL" id="MT142438">
    <property type="protein sequence ID" value="QJA80847.1"/>
    <property type="molecule type" value="Genomic_DNA"/>
</dbReference>
<name>A0A6H1ZU39_9ZZZZ</name>
<protein>
    <submittedName>
        <fullName evidence="1">Uncharacterized protein</fullName>
    </submittedName>
</protein>
<dbReference type="AlphaFoldDB" id="A0A6H1ZU39"/>